<dbReference type="PANTHER" id="PTHR44591:SF3">
    <property type="entry name" value="RESPONSE REGULATORY DOMAIN-CONTAINING PROTEIN"/>
    <property type="match status" value="1"/>
</dbReference>
<sequence>MISAVPSPRVLIVDDNVDASEVLSLLIESEGFTADTAGTLAQARERIAQVPPHLIFLDMNLPDGSGLQLLASVKADPKTQGIDVVMLSGWGDERVREEAQQLGASAYVVKPVSHTQLSELLGRVR</sequence>
<gene>
    <name evidence="4" type="ORF">ACG00X_05885</name>
</gene>
<dbReference type="InterPro" id="IPR050595">
    <property type="entry name" value="Bact_response_regulator"/>
</dbReference>
<evidence type="ECO:0000256" key="1">
    <source>
        <dbReference type="ARBA" id="ARBA00022553"/>
    </source>
</evidence>
<accession>A0ABW7G390</accession>
<proteinExistence type="predicted"/>
<dbReference type="Proteomes" id="UP001606305">
    <property type="component" value="Unassembled WGS sequence"/>
</dbReference>
<evidence type="ECO:0000256" key="2">
    <source>
        <dbReference type="PROSITE-ProRule" id="PRU00169"/>
    </source>
</evidence>
<dbReference type="EMBL" id="JBIGIA010000003">
    <property type="protein sequence ID" value="MFG6456356.1"/>
    <property type="molecule type" value="Genomic_DNA"/>
</dbReference>
<name>A0ABW7G390_9BURK</name>
<dbReference type="PROSITE" id="PS50110">
    <property type="entry name" value="RESPONSE_REGULATORY"/>
    <property type="match status" value="1"/>
</dbReference>
<dbReference type="InterPro" id="IPR001789">
    <property type="entry name" value="Sig_transdc_resp-reg_receiver"/>
</dbReference>
<evidence type="ECO:0000313" key="4">
    <source>
        <dbReference type="EMBL" id="MFG6456356.1"/>
    </source>
</evidence>
<feature type="modified residue" description="4-aspartylphosphate" evidence="2">
    <location>
        <position position="58"/>
    </location>
</feature>
<evidence type="ECO:0000313" key="5">
    <source>
        <dbReference type="Proteomes" id="UP001606305"/>
    </source>
</evidence>
<protein>
    <submittedName>
        <fullName evidence="4">Response regulator</fullName>
    </submittedName>
</protein>
<reference evidence="4 5" key="1">
    <citation type="submission" date="2024-09" db="EMBL/GenBank/DDBJ databases">
        <title>Novel species of the genus Pelomonas and Roseateles isolated from streams.</title>
        <authorList>
            <person name="Lu H."/>
        </authorList>
    </citation>
    <scope>NUCLEOTIDE SEQUENCE [LARGE SCALE GENOMIC DNA]</scope>
    <source>
        <strain evidence="4 5">BYS96W</strain>
    </source>
</reference>
<keyword evidence="1 2" id="KW-0597">Phosphoprotein</keyword>
<dbReference type="InterPro" id="IPR011006">
    <property type="entry name" value="CheY-like_superfamily"/>
</dbReference>
<dbReference type="CDD" id="cd00156">
    <property type="entry name" value="REC"/>
    <property type="match status" value="1"/>
</dbReference>
<dbReference type="SUPFAM" id="SSF52172">
    <property type="entry name" value="CheY-like"/>
    <property type="match status" value="1"/>
</dbReference>
<dbReference type="Gene3D" id="3.40.50.2300">
    <property type="match status" value="1"/>
</dbReference>
<feature type="domain" description="Response regulatory" evidence="3">
    <location>
        <begin position="9"/>
        <end position="125"/>
    </location>
</feature>
<evidence type="ECO:0000259" key="3">
    <source>
        <dbReference type="PROSITE" id="PS50110"/>
    </source>
</evidence>
<dbReference type="PANTHER" id="PTHR44591">
    <property type="entry name" value="STRESS RESPONSE REGULATOR PROTEIN 1"/>
    <property type="match status" value="1"/>
</dbReference>
<dbReference type="Pfam" id="PF00072">
    <property type="entry name" value="Response_reg"/>
    <property type="match status" value="1"/>
</dbReference>
<dbReference type="SMART" id="SM00448">
    <property type="entry name" value="REC"/>
    <property type="match status" value="1"/>
</dbReference>
<dbReference type="RefSeq" id="WP_394487086.1">
    <property type="nucleotide sequence ID" value="NZ_JBIGIA010000003.1"/>
</dbReference>
<organism evidence="4 5">
    <name type="scientific">Pelomonas nitida</name>
    <dbReference type="NCBI Taxonomy" id="3299027"/>
    <lineage>
        <taxon>Bacteria</taxon>
        <taxon>Pseudomonadati</taxon>
        <taxon>Pseudomonadota</taxon>
        <taxon>Betaproteobacteria</taxon>
        <taxon>Burkholderiales</taxon>
        <taxon>Sphaerotilaceae</taxon>
        <taxon>Roseateles</taxon>
    </lineage>
</organism>
<comment type="caution">
    <text evidence="4">The sequence shown here is derived from an EMBL/GenBank/DDBJ whole genome shotgun (WGS) entry which is preliminary data.</text>
</comment>
<keyword evidence="5" id="KW-1185">Reference proteome</keyword>